<dbReference type="Proteomes" id="UP000198820">
    <property type="component" value="Unassembled WGS sequence"/>
</dbReference>
<dbReference type="Pfam" id="PF18962">
    <property type="entry name" value="Por_Secre_tail"/>
    <property type="match status" value="1"/>
</dbReference>
<organism evidence="4 5">
    <name type="scientific">Psychroflexus halocasei</name>
    <dbReference type="NCBI Taxonomy" id="908615"/>
    <lineage>
        <taxon>Bacteria</taxon>
        <taxon>Pseudomonadati</taxon>
        <taxon>Bacteroidota</taxon>
        <taxon>Flavobacteriia</taxon>
        <taxon>Flavobacteriales</taxon>
        <taxon>Flavobacteriaceae</taxon>
        <taxon>Psychroflexus</taxon>
    </lineage>
</organism>
<reference evidence="4 5" key="1">
    <citation type="submission" date="2016-10" db="EMBL/GenBank/DDBJ databases">
        <authorList>
            <person name="de Groot N.N."/>
        </authorList>
    </citation>
    <scope>NUCLEOTIDE SEQUENCE [LARGE SCALE GENOMIC DNA]</scope>
    <source>
        <strain evidence="4 5">DSM 23581</strain>
    </source>
</reference>
<protein>
    <submittedName>
        <fullName evidence="4">Por secretion system C-terminal sorting domain-containing protein</fullName>
    </submittedName>
</protein>
<feature type="domain" description="Secretion system C-terminal sorting" evidence="3">
    <location>
        <begin position="165"/>
        <end position="233"/>
    </location>
</feature>
<evidence type="ECO:0000313" key="5">
    <source>
        <dbReference type="Proteomes" id="UP000198820"/>
    </source>
</evidence>
<evidence type="ECO:0000256" key="2">
    <source>
        <dbReference type="SAM" id="SignalP"/>
    </source>
</evidence>
<dbReference type="NCBIfam" id="TIGR04183">
    <property type="entry name" value="Por_Secre_tail"/>
    <property type="match status" value="1"/>
</dbReference>
<dbReference type="EMBL" id="FNQF01000005">
    <property type="protein sequence ID" value="SEA43139.1"/>
    <property type="molecule type" value="Genomic_DNA"/>
</dbReference>
<dbReference type="STRING" id="908615.SAMN05421540_105262"/>
<evidence type="ECO:0000256" key="1">
    <source>
        <dbReference type="ARBA" id="ARBA00022729"/>
    </source>
</evidence>
<dbReference type="RefSeq" id="WP_093244183.1">
    <property type="nucleotide sequence ID" value="NZ_FNQF01000005.1"/>
</dbReference>
<gene>
    <name evidence="4" type="ORF">SAMN05421540_105262</name>
</gene>
<evidence type="ECO:0000259" key="3">
    <source>
        <dbReference type="Pfam" id="PF18962"/>
    </source>
</evidence>
<feature type="signal peptide" evidence="2">
    <location>
        <begin position="1"/>
        <end position="18"/>
    </location>
</feature>
<name>A0A1H4B4V4_9FLAO</name>
<feature type="chain" id="PRO_5011713919" evidence="2">
    <location>
        <begin position="19"/>
        <end position="235"/>
    </location>
</feature>
<evidence type="ECO:0000313" key="4">
    <source>
        <dbReference type="EMBL" id="SEA43139.1"/>
    </source>
</evidence>
<keyword evidence="5" id="KW-1185">Reference proteome</keyword>
<keyword evidence="1 2" id="KW-0732">Signal</keyword>
<sequence length="235" mass="27112">MKTFFKIFIFLLSLNSLAQVTPLEDHTWYLEKLVIDGQTVLSPAPNSEINEITAIFENGGFETTVCNTYWATFEYSEISNSFYAVTATSTLGSCNNTINQQFENDYTQQVFIFNQPPLENHVYTYWFDQQGSDIILTIESAIGNQAVYRNNYLSLYKPIEIEINLYPNPVKDNFQLEGEHKDEIKSVKILTMGGKEVLSFQERQSIYDISQLLSGIYFVRLESDRGELIRKIIKK</sequence>
<dbReference type="AlphaFoldDB" id="A0A1H4B4V4"/>
<dbReference type="InterPro" id="IPR026444">
    <property type="entry name" value="Secre_tail"/>
</dbReference>
<accession>A0A1H4B4V4</accession>
<proteinExistence type="predicted"/>